<dbReference type="SUPFAM" id="SSF102114">
    <property type="entry name" value="Radical SAM enzymes"/>
    <property type="match status" value="1"/>
</dbReference>
<protein>
    <submittedName>
        <fullName evidence="1">Uncharacterized protein</fullName>
    </submittedName>
</protein>
<gene>
    <name evidence="1" type="ORF">acsn021_05290</name>
</gene>
<accession>A0A6S6R0Y4</accession>
<sequence length="409" mass="47210">MNICAAGETLLVPYITELTSEFIEEGHIVSLVTNGTVHKVINELCDMPIEKRQKIFMKFSFHYLELKKGKLLDHFFQNVRKIQEADIGFTVELTVNDESIGYIDDIRKVCNEKLGCDCHIIESRQQDGKDWPRLTQLTMKEHQKKWGVFNSELFEFQQTIWGEKRNEFCYAGDWVVSIDLKNGDVCPCFGGGHVIDNIYRFLDRPIQFHAIGKNCPWGHCFAAHALLTHGVIPGFTAPTYAEVRNRCIPEQREWLGSSLKQIFSTRLSDYNQEYNIARKELTNFISGIEYGKYEMSDADKVLPHLLKYFKNNNYKNIAIYGAGRLGRALGELLEKCNLNVVCFLDKNYENINFEKPCVAIESVVESVDVIIISVHRVFYDIKEMLRLNNRADIISIIDLYVDEMNDNCL</sequence>
<dbReference type="Proteomes" id="UP000515561">
    <property type="component" value="Chromosome"/>
</dbReference>
<dbReference type="KEGG" id="acel:acsn021_05290"/>
<evidence type="ECO:0000313" key="2">
    <source>
        <dbReference type="Proteomes" id="UP000515561"/>
    </source>
</evidence>
<reference evidence="1 2" key="1">
    <citation type="journal article" date="2016" name="Int. J. Syst. Evol. Microbiol.">
        <title>Descriptions of Anaerotaenia torta gen. nov., sp. nov. and Anaerocolumna cellulosilytica gen. nov., sp. nov. isolated from a methanogenic reactor of cattle waste.</title>
        <authorList>
            <person name="Uek A."/>
            <person name="Ohtaki Y."/>
            <person name="Kaku N."/>
            <person name="Ueki K."/>
        </authorList>
    </citation>
    <scope>NUCLEOTIDE SEQUENCE [LARGE SCALE GENOMIC DNA]</scope>
    <source>
        <strain evidence="1 2">SN021</strain>
    </source>
</reference>
<organism evidence="1 2">
    <name type="scientific">Anaerocolumna cellulosilytica</name>
    <dbReference type="NCBI Taxonomy" id="433286"/>
    <lineage>
        <taxon>Bacteria</taxon>
        <taxon>Bacillati</taxon>
        <taxon>Bacillota</taxon>
        <taxon>Clostridia</taxon>
        <taxon>Lachnospirales</taxon>
        <taxon>Lachnospiraceae</taxon>
        <taxon>Anaerocolumna</taxon>
    </lineage>
</organism>
<dbReference type="AlphaFoldDB" id="A0A6S6R0Y4"/>
<dbReference type="InterPro" id="IPR058240">
    <property type="entry name" value="rSAM_sf"/>
</dbReference>
<proteinExistence type="predicted"/>
<dbReference type="SUPFAM" id="SSF51735">
    <property type="entry name" value="NAD(P)-binding Rossmann-fold domains"/>
    <property type="match status" value="1"/>
</dbReference>
<evidence type="ECO:0000313" key="1">
    <source>
        <dbReference type="EMBL" id="BCJ92960.1"/>
    </source>
</evidence>
<keyword evidence="2" id="KW-1185">Reference proteome</keyword>
<name>A0A6S6R0Y4_9FIRM</name>
<dbReference type="EMBL" id="AP023367">
    <property type="protein sequence ID" value="BCJ92960.1"/>
    <property type="molecule type" value="Genomic_DNA"/>
</dbReference>
<dbReference type="Gene3D" id="3.40.50.720">
    <property type="entry name" value="NAD(P)-binding Rossmann-like Domain"/>
    <property type="match status" value="1"/>
</dbReference>
<dbReference type="InterPro" id="IPR036291">
    <property type="entry name" value="NAD(P)-bd_dom_sf"/>
</dbReference>